<dbReference type="SUPFAM" id="SSF53383">
    <property type="entry name" value="PLP-dependent transferases"/>
    <property type="match status" value="1"/>
</dbReference>
<dbReference type="InterPro" id="IPR054542">
    <property type="entry name" value="Cys_met_metab_PP"/>
</dbReference>
<sequence>MFNQFLFTLFNSTKEMSTSTQILGSIPVDPLTGAISVPIYQTATFVQEAPGINKGYDYSRSGNPTRATLETILAQLESGTTGLAFASGLAAIDTVLKLLKSGDEILAVDDIYGGAYRLFTKVYEKFGIKVNYVDTTDLEQVARAFTAGTRLVWLESPTNPTLKVSDIKAIAQLAHSNGALLCVDNTFASPVVQKPLELGADIVMHSATKYLGGHSDLIAGALVTRDEELGAQLKFLQNAGGNILGPFDSWLIIRGLETLTLRIKQQCASALAIAQYLEQHDAIESVYYPGLESHPNYETACRQQKGFGGIISFRLKEDTQEAAGLFLKQTRLFHLAESLGGVKSLCCLPCEMTHKSVPREKCLETGVTDGFIRLSVGLEETEDLIADLEQALQGLNHTVAAVVEESLAAC</sequence>
<gene>
    <name evidence="7" type="ORF">B0I18_10863</name>
</gene>
<reference evidence="7 8" key="1">
    <citation type="submission" date="2018-03" db="EMBL/GenBank/DDBJ databases">
        <title>Genomic Encyclopedia of Type Strains, Phase III (KMG-III): the genomes of soil and plant-associated and newly described type strains.</title>
        <authorList>
            <person name="Whitman W."/>
        </authorList>
    </citation>
    <scope>NUCLEOTIDE SEQUENCE [LARGE SCALE GENOMIC DNA]</scope>
    <source>
        <strain evidence="7 8">CGMCC 1.12700</strain>
    </source>
</reference>
<feature type="modified residue" description="N6-(pyridoxal phosphate)lysine" evidence="4">
    <location>
        <position position="209"/>
    </location>
</feature>
<dbReference type="Proteomes" id="UP000240572">
    <property type="component" value="Unassembled WGS sequence"/>
</dbReference>
<dbReference type="CDD" id="cd00614">
    <property type="entry name" value="CGS_like"/>
    <property type="match status" value="1"/>
</dbReference>
<evidence type="ECO:0000313" key="7">
    <source>
        <dbReference type="EMBL" id="PSK90334.1"/>
    </source>
</evidence>
<comment type="cofactor">
    <cofactor evidence="1 5">
        <name>pyridoxal 5'-phosphate</name>
        <dbReference type="ChEBI" id="CHEBI:597326"/>
    </cofactor>
</comment>
<keyword evidence="3 4" id="KW-0663">Pyridoxal phosphate</keyword>
<dbReference type="PIRSF" id="PIRSF001434">
    <property type="entry name" value="CGS"/>
    <property type="match status" value="1"/>
</dbReference>
<dbReference type="PROSITE" id="PS00868">
    <property type="entry name" value="CYS_MET_METAB_PP"/>
    <property type="match status" value="1"/>
</dbReference>
<proteinExistence type="inferred from homology"/>
<evidence type="ECO:0000256" key="6">
    <source>
        <dbReference type="SAM" id="Coils"/>
    </source>
</evidence>
<comment type="caution">
    <text evidence="7">The sequence shown here is derived from an EMBL/GenBank/DDBJ whole genome shotgun (WGS) entry which is preliminary data.</text>
</comment>
<evidence type="ECO:0000256" key="5">
    <source>
        <dbReference type="RuleBase" id="RU362118"/>
    </source>
</evidence>
<keyword evidence="6" id="KW-0175">Coiled coil</keyword>
<evidence type="ECO:0000313" key="8">
    <source>
        <dbReference type="Proteomes" id="UP000240572"/>
    </source>
</evidence>
<dbReference type="Gene3D" id="3.90.1150.10">
    <property type="entry name" value="Aspartate Aminotransferase, domain 1"/>
    <property type="match status" value="1"/>
</dbReference>
<evidence type="ECO:0000256" key="1">
    <source>
        <dbReference type="ARBA" id="ARBA00001933"/>
    </source>
</evidence>
<dbReference type="GO" id="GO:0009086">
    <property type="term" value="P:methionine biosynthetic process"/>
    <property type="evidence" value="ECO:0007669"/>
    <property type="project" value="UniProtKB-ARBA"/>
</dbReference>
<dbReference type="Pfam" id="PF01053">
    <property type="entry name" value="Cys_Met_Meta_PP"/>
    <property type="match status" value="1"/>
</dbReference>
<dbReference type="GO" id="GO:0019346">
    <property type="term" value="P:transsulfuration"/>
    <property type="evidence" value="ECO:0007669"/>
    <property type="project" value="InterPro"/>
</dbReference>
<dbReference type="InterPro" id="IPR015421">
    <property type="entry name" value="PyrdxlP-dep_Trfase_major"/>
</dbReference>
<dbReference type="InterPro" id="IPR015424">
    <property type="entry name" value="PyrdxlP-dep_Trfase"/>
</dbReference>
<name>A0A2P8CZE5_9BACT</name>
<dbReference type="PANTHER" id="PTHR11808:SF15">
    <property type="entry name" value="CYSTATHIONINE GAMMA-LYASE"/>
    <property type="match status" value="1"/>
</dbReference>
<dbReference type="AlphaFoldDB" id="A0A2P8CZE5"/>
<keyword evidence="7" id="KW-0456">Lyase</keyword>
<dbReference type="EMBL" id="PYGD01000008">
    <property type="protein sequence ID" value="PSK90334.1"/>
    <property type="molecule type" value="Genomic_DNA"/>
</dbReference>
<accession>A0A2P8CZE5</accession>
<dbReference type="GO" id="GO:0019343">
    <property type="term" value="P:cysteine biosynthetic process via cystathionine"/>
    <property type="evidence" value="ECO:0007669"/>
    <property type="project" value="TreeGrafter"/>
</dbReference>
<dbReference type="FunFam" id="3.40.640.10:FF:000009">
    <property type="entry name" value="Cystathionine gamma-synthase homolog"/>
    <property type="match status" value="1"/>
</dbReference>
<feature type="coiled-coil region" evidence="6">
    <location>
        <begin position="378"/>
        <end position="405"/>
    </location>
</feature>
<comment type="similarity">
    <text evidence="2 5">Belongs to the trans-sulfuration enzymes family.</text>
</comment>
<protein>
    <submittedName>
        <fullName evidence="7">Cystathionine beta-lyase</fullName>
    </submittedName>
</protein>
<evidence type="ECO:0000256" key="3">
    <source>
        <dbReference type="ARBA" id="ARBA00022898"/>
    </source>
</evidence>
<dbReference type="InterPro" id="IPR015422">
    <property type="entry name" value="PyrdxlP-dep_Trfase_small"/>
</dbReference>
<dbReference type="GO" id="GO:0004123">
    <property type="term" value="F:cystathionine gamma-lyase activity"/>
    <property type="evidence" value="ECO:0007669"/>
    <property type="project" value="TreeGrafter"/>
</dbReference>
<dbReference type="GO" id="GO:0005737">
    <property type="term" value="C:cytoplasm"/>
    <property type="evidence" value="ECO:0007669"/>
    <property type="project" value="TreeGrafter"/>
</dbReference>
<dbReference type="GO" id="GO:0030170">
    <property type="term" value="F:pyridoxal phosphate binding"/>
    <property type="evidence" value="ECO:0007669"/>
    <property type="project" value="InterPro"/>
</dbReference>
<keyword evidence="8" id="KW-1185">Reference proteome</keyword>
<organism evidence="7 8">
    <name type="scientific">Taibaiella chishuiensis</name>
    <dbReference type="NCBI Taxonomy" id="1434707"/>
    <lineage>
        <taxon>Bacteria</taxon>
        <taxon>Pseudomonadati</taxon>
        <taxon>Bacteroidota</taxon>
        <taxon>Chitinophagia</taxon>
        <taxon>Chitinophagales</taxon>
        <taxon>Chitinophagaceae</taxon>
        <taxon>Taibaiella</taxon>
    </lineage>
</organism>
<dbReference type="InterPro" id="IPR000277">
    <property type="entry name" value="Cys/Met-Metab_PyrdxlP-dep_enz"/>
</dbReference>
<evidence type="ECO:0000256" key="2">
    <source>
        <dbReference type="ARBA" id="ARBA00009077"/>
    </source>
</evidence>
<dbReference type="Gene3D" id="3.40.640.10">
    <property type="entry name" value="Type I PLP-dependent aspartate aminotransferase-like (Major domain)"/>
    <property type="match status" value="1"/>
</dbReference>
<dbReference type="PANTHER" id="PTHR11808">
    <property type="entry name" value="TRANS-SULFURATION ENZYME FAMILY MEMBER"/>
    <property type="match status" value="1"/>
</dbReference>
<evidence type="ECO:0000256" key="4">
    <source>
        <dbReference type="PIRSR" id="PIRSR001434-2"/>
    </source>
</evidence>
<dbReference type="FunFam" id="3.90.1150.10:FF:000033">
    <property type="entry name" value="Cystathionine gamma-synthase"/>
    <property type="match status" value="1"/>
</dbReference>